<dbReference type="AlphaFoldDB" id="A0A498JW95"/>
<dbReference type="Proteomes" id="UP000290289">
    <property type="component" value="Chromosome 5"/>
</dbReference>
<feature type="compositionally biased region" description="Polar residues" evidence="1">
    <location>
        <begin position="274"/>
        <end position="291"/>
    </location>
</feature>
<dbReference type="InterPro" id="IPR039300">
    <property type="entry name" value="JASON"/>
</dbReference>
<evidence type="ECO:0000313" key="3">
    <source>
        <dbReference type="Proteomes" id="UP000290289"/>
    </source>
</evidence>
<dbReference type="PANTHER" id="PTHR33318:SF4">
    <property type="entry name" value="OS04G0511700 PROTEIN"/>
    <property type="match status" value="1"/>
</dbReference>
<organism evidence="2 3">
    <name type="scientific">Malus domestica</name>
    <name type="common">Apple</name>
    <name type="synonym">Pyrus malus</name>
    <dbReference type="NCBI Taxonomy" id="3750"/>
    <lineage>
        <taxon>Eukaryota</taxon>
        <taxon>Viridiplantae</taxon>
        <taxon>Streptophyta</taxon>
        <taxon>Embryophyta</taxon>
        <taxon>Tracheophyta</taxon>
        <taxon>Spermatophyta</taxon>
        <taxon>Magnoliopsida</taxon>
        <taxon>eudicotyledons</taxon>
        <taxon>Gunneridae</taxon>
        <taxon>Pentapetalae</taxon>
        <taxon>rosids</taxon>
        <taxon>fabids</taxon>
        <taxon>Rosales</taxon>
        <taxon>Rosaceae</taxon>
        <taxon>Amygdaloideae</taxon>
        <taxon>Maleae</taxon>
        <taxon>Malus</taxon>
    </lineage>
</organism>
<feature type="compositionally biased region" description="Low complexity" evidence="1">
    <location>
        <begin position="138"/>
        <end position="163"/>
    </location>
</feature>
<name>A0A498JW95_MALDO</name>
<feature type="compositionally biased region" description="Polar residues" evidence="1">
    <location>
        <begin position="334"/>
        <end position="354"/>
    </location>
</feature>
<feature type="region of interest" description="Disordered" evidence="1">
    <location>
        <begin position="334"/>
        <end position="391"/>
    </location>
</feature>
<feature type="compositionally biased region" description="Basic and acidic residues" evidence="1">
    <location>
        <begin position="296"/>
        <end position="309"/>
    </location>
</feature>
<dbReference type="PANTHER" id="PTHR33318">
    <property type="entry name" value="ASPARTYL/GLUTAMYL-TRNA(ASN/GLN) AMIDOTRANSFERASE SUBUNIT"/>
    <property type="match status" value="1"/>
</dbReference>
<feature type="compositionally biased region" description="Basic residues" evidence="1">
    <location>
        <begin position="39"/>
        <end position="54"/>
    </location>
</feature>
<feature type="compositionally biased region" description="Low complexity" evidence="1">
    <location>
        <begin position="59"/>
        <end position="70"/>
    </location>
</feature>
<feature type="region of interest" description="Disordered" evidence="1">
    <location>
        <begin position="39"/>
        <end position="70"/>
    </location>
</feature>
<accession>A0A498JW95</accession>
<feature type="compositionally biased region" description="Low complexity" evidence="1">
    <location>
        <begin position="375"/>
        <end position="386"/>
    </location>
</feature>
<sequence>MEAKGHVNEEPYEASLDNYGCCDGPKSGRLRATNNVNKKRRSNQRYRVHHRDHRHTSFEPVKSAVSSAPVVEEKPIIPALEEVRDKPVEELSFSTRKKVTFDSNVKTYEHVSTNETPDPLLDSEENGKEEEEGKNLEKPCLSKSSSEDSSVISSSGSYPPSHRYQNCRDSDDEDEALDYDEDCDLDGEDEDDYDDDEGELEYEDEIVESNSGVSTRQVMTEDFDSPMPMKPAGLDHNVRDRSGYVHSVLNPVENLTQWKALKAKGTPLMKPQKENFTQDQEPRISFSSEPSLSFKLKTDQDKKHSKDSNQEMAVDASLSNWLFSSENTPVNKVSTTALDTFTPEKSTSHGSNSARSHEDRPILGALTVEELRQFSASSSPRKSPSRSPDEMAIMGTVGTYWNHMAPPPAAKNLGASSYKGIPNTTSKYREDKRVNWHSTPFETRLERALNRGGAAEL</sequence>
<dbReference type="GO" id="GO:0007142">
    <property type="term" value="P:male meiosis II"/>
    <property type="evidence" value="ECO:0007669"/>
    <property type="project" value="InterPro"/>
</dbReference>
<feature type="compositionally biased region" description="Acidic residues" evidence="1">
    <location>
        <begin position="121"/>
        <end position="130"/>
    </location>
</feature>
<feature type="compositionally biased region" description="Polar residues" evidence="1">
    <location>
        <begin position="102"/>
        <end position="116"/>
    </location>
</feature>
<evidence type="ECO:0000256" key="1">
    <source>
        <dbReference type="SAM" id="MobiDB-lite"/>
    </source>
</evidence>
<protein>
    <submittedName>
        <fullName evidence="2">Uncharacterized protein</fullName>
    </submittedName>
</protein>
<keyword evidence="3" id="KW-1185">Reference proteome</keyword>
<reference evidence="2 3" key="1">
    <citation type="submission" date="2018-10" db="EMBL/GenBank/DDBJ databases">
        <title>A high-quality apple genome assembly.</title>
        <authorList>
            <person name="Hu J."/>
        </authorList>
    </citation>
    <scope>NUCLEOTIDE SEQUENCE [LARGE SCALE GENOMIC DNA]</scope>
    <source>
        <strain evidence="3">cv. HFTH1</strain>
        <tissue evidence="2">Young leaf</tissue>
    </source>
</reference>
<evidence type="ECO:0000313" key="2">
    <source>
        <dbReference type="EMBL" id="RXH98233.1"/>
    </source>
</evidence>
<dbReference type="EMBL" id="RDQH01000331">
    <property type="protein sequence ID" value="RXH98233.1"/>
    <property type="molecule type" value="Genomic_DNA"/>
</dbReference>
<feature type="compositionally biased region" description="Acidic residues" evidence="1">
    <location>
        <begin position="170"/>
        <end position="207"/>
    </location>
</feature>
<gene>
    <name evidence="2" type="ORF">DVH24_010558</name>
</gene>
<feature type="region of interest" description="Disordered" evidence="1">
    <location>
        <begin position="407"/>
        <end position="457"/>
    </location>
</feature>
<feature type="region of interest" description="Disordered" evidence="1">
    <location>
        <begin position="102"/>
        <end position="216"/>
    </location>
</feature>
<comment type="caution">
    <text evidence="2">The sequence shown here is derived from an EMBL/GenBank/DDBJ whole genome shotgun (WGS) entry which is preliminary data.</text>
</comment>
<proteinExistence type="predicted"/>
<feature type="region of interest" description="Disordered" evidence="1">
    <location>
        <begin position="266"/>
        <end position="312"/>
    </location>
</feature>